<keyword evidence="4" id="KW-1003">Cell membrane</keyword>
<dbReference type="Gene3D" id="1.10.287.130">
    <property type="match status" value="1"/>
</dbReference>
<keyword evidence="9" id="KW-0418">Kinase</keyword>
<dbReference type="InterPro" id="IPR003661">
    <property type="entry name" value="HisK_dim/P_dom"/>
</dbReference>
<organism evidence="18 19">
    <name type="scientific">Jiella mangrovi</name>
    <dbReference type="NCBI Taxonomy" id="2821407"/>
    <lineage>
        <taxon>Bacteria</taxon>
        <taxon>Pseudomonadati</taxon>
        <taxon>Pseudomonadota</taxon>
        <taxon>Alphaproteobacteria</taxon>
        <taxon>Hyphomicrobiales</taxon>
        <taxon>Aurantimonadaceae</taxon>
        <taxon>Jiella</taxon>
    </lineage>
</organism>
<evidence type="ECO:0000256" key="4">
    <source>
        <dbReference type="ARBA" id="ARBA00022475"/>
    </source>
</evidence>
<dbReference type="InterPro" id="IPR000700">
    <property type="entry name" value="PAS-assoc_C"/>
</dbReference>
<dbReference type="InterPro" id="IPR029151">
    <property type="entry name" value="Sensor-like_sf"/>
</dbReference>
<feature type="domain" description="PAS" evidence="15">
    <location>
        <begin position="387"/>
        <end position="456"/>
    </location>
</feature>
<keyword evidence="11 13" id="KW-1133">Transmembrane helix</keyword>
<evidence type="ECO:0000256" key="8">
    <source>
        <dbReference type="ARBA" id="ARBA00022741"/>
    </source>
</evidence>
<dbReference type="InterPro" id="IPR003660">
    <property type="entry name" value="HAMP_dom"/>
</dbReference>
<dbReference type="Pfam" id="PF21623">
    <property type="entry name" value="HK_sensor_dom_bact"/>
    <property type="match status" value="1"/>
</dbReference>
<dbReference type="Proteomes" id="UP000678276">
    <property type="component" value="Unassembled WGS sequence"/>
</dbReference>
<evidence type="ECO:0000259" key="15">
    <source>
        <dbReference type="PROSITE" id="PS50112"/>
    </source>
</evidence>
<evidence type="ECO:0000256" key="11">
    <source>
        <dbReference type="ARBA" id="ARBA00022989"/>
    </source>
</evidence>
<protein>
    <recommendedName>
        <fullName evidence="3">histidine kinase</fullName>
        <ecNumber evidence="3">2.7.13.3</ecNumber>
    </recommendedName>
</protein>
<evidence type="ECO:0000256" key="12">
    <source>
        <dbReference type="ARBA" id="ARBA00023012"/>
    </source>
</evidence>
<evidence type="ECO:0000256" key="5">
    <source>
        <dbReference type="ARBA" id="ARBA00022553"/>
    </source>
</evidence>
<dbReference type="Pfam" id="PF13426">
    <property type="entry name" value="PAS_9"/>
    <property type="match status" value="1"/>
</dbReference>
<keyword evidence="12" id="KW-0902">Two-component regulatory system</keyword>
<dbReference type="InterPro" id="IPR036890">
    <property type="entry name" value="HATPase_C_sf"/>
</dbReference>
<dbReference type="PROSITE" id="PS50109">
    <property type="entry name" value="HIS_KIN"/>
    <property type="match status" value="1"/>
</dbReference>
<dbReference type="PROSITE" id="PS50885">
    <property type="entry name" value="HAMP"/>
    <property type="match status" value="1"/>
</dbReference>
<dbReference type="CDD" id="cd00082">
    <property type="entry name" value="HisKA"/>
    <property type="match status" value="1"/>
</dbReference>
<sequence>MTLARKLALAMTAVVVTATLLAGFLIHLRTGNAALPLALKNFEASTGLTAGYLETYVATSEEDVEALTRLPSVMELASLQGGGRQQEAEALKTAIAGQFAALLEAKPRYDQIRLIGKADRGLELVRVDRRSAENGPTRVSEANLQSKAAQPYFDKALSLDSNGVYVSPLNYNRENGEIENPPVPTIRMAKPVFVGGGPPKMFVIVNIDMRPALSRLQRPDNLIGAISLLDEQGNYLVNPKDAERVFGFETGEDYDILADRPALSAVLATADSSVFVFDEAGVETAAAVWPVTLAGSRRLTVIQTAPTSALLADTRLAFSKAILTAGLLAALVAVMVAVVIARGLVRPIQALTRAVENRSGERAVPLATHASGEVGALARAIARYMEREALLSAIVGSSFDAIVTKDLEGVITSWNEAAVQLYGYTPEEAIGQKLELIVPEDRRFELSRIMDQLRSGNRIGHFQTVRMDKAGNRLDVSLTISPVRNAAGEIVGASAITRDITRALADARNLQKLQSEAAHTARVTAAGQMAATLAHELNQPLTAIINYIRSIQRLQQDSGVLKEARSATYAQKAVEQANRASEIVRRVRNFIGNRQTNVTRANINDVIDEGLSLILLGRKGDGIALERDYGVGLPQVLVDPVHVQQIVANLAQNAIEAMALSQNRMLTVTTRQADDAVVVSFADSGGGVDDAILENLFEPFTTTKPAGMGFGLNICRSLVEAQGGTLRVRSSSVGAIFEFLLPVADAPVFAEKL</sequence>
<evidence type="ECO:0000259" key="16">
    <source>
        <dbReference type="PROSITE" id="PS50113"/>
    </source>
</evidence>
<feature type="domain" description="Histidine kinase" evidence="14">
    <location>
        <begin position="532"/>
        <end position="745"/>
    </location>
</feature>
<keyword evidence="6" id="KW-0808">Transferase</keyword>
<dbReference type="Gene3D" id="3.30.450.20">
    <property type="entry name" value="PAS domain"/>
    <property type="match status" value="2"/>
</dbReference>
<evidence type="ECO:0000313" key="18">
    <source>
        <dbReference type="EMBL" id="MBP0614482.1"/>
    </source>
</evidence>
<evidence type="ECO:0000256" key="10">
    <source>
        <dbReference type="ARBA" id="ARBA00022840"/>
    </source>
</evidence>
<dbReference type="InterPro" id="IPR048760">
    <property type="entry name" value="VP0354-like_sensor_dom"/>
</dbReference>
<dbReference type="InterPro" id="IPR003594">
    <property type="entry name" value="HATPase_dom"/>
</dbReference>
<keyword evidence="13" id="KW-0472">Membrane</keyword>
<dbReference type="EMBL" id="JAGJCF010000001">
    <property type="protein sequence ID" value="MBP0614482.1"/>
    <property type="molecule type" value="Genomic_DNA"/>
</dbReference>
<evidence type="ECO:0000259" key="17">
    <source>
        <dbReference type="PROSITE" id="PS50885"/>
    </source>
</evidence>
<name>A0ABS4BD70_9HYPH</name>
<evidence type="ECO:0000256" key="2">
    <source>
        <dbReference type="ARBA" id="ARBA00004651"/>
    </source>
</evidence>
<dbReference type="InterPro" id="IPR036097">
    <property type="entry name" value="HisK_dim/P_sf"/>
</dbReference>
<feature type="domain" description="PAC" evidence="16">
    <location>
        <begin position="458"/>
        <end position="512"/>
    </location>
</feature>
<evidence type="ECO:0000256" key="13">
    <source>
        <dbReference type="SAM" id="Phobius"/>
    </source>
</evidence>
<evidence type="ECO:0000256" key="6">
    <source>
        <dbReference type="ARBA" id="ARBA00022679"/>
    </source>
</evidence>
<dbReference type="InterPro" id="IPR000014">
    <property type="entry name" value="PAS"/>
</dbReference>
<dbReference type="SMART" id="SM00091">
    <property type="entry name" value="PAS"/>
    <property type="match status" value="1"/>
</dbReference>
<dbReference type="Pfam" id="PF00512">
    <property type="entry name" value="HisKA"/>
    <property type="match status" value="1"/>
</dbReference>
<dbReference type="InterPro" id="IPR035965">
    <property type="entry name" value="PAS-like_dom_sf"/>
</dbReference>
<feature type="transmembrane region" description="Helical" evidence="13">
    <location>
        <begin position="321"/>
        <end position="345"/>
    </location>
</feature>
<evidence type="ECO:0000313" key="19">
    <source>
        <dbReference type="Proteomes" id="UP000678276"/>
    </source>
</evidence>
<evidence type="ECO:0000259" key="14">
    <source>
        <dbReference type="PROSITE" id="PS50109"/>
    </source>
</evidence>
<dbReference type="PRINTS" id="PR00344">
    <property type="entry name" value="BCTRLSENSOR"/>
</dbReference>
<dbReference type="Pfam" id="PF02518">
    <property type="entry name" value="HATPase_c"/>
    <property type="match status" value="1"/>
</dbReference>
<dbReference type="SUPFAM" id="SSF55874">
    <property type="entry name" value="ATPase domain of HSP90 chaperone/DNA topoisomerase II/histidine kinase"/>
    <property type="match status" value="1"/>
</dbReference>
<dbReference type="NCBIfam" id="TIGR00229">
    <property type="entry name" value="sensory_box"/>
    <property type="match status" value="1"/>
</dbReference>
<comment type="catalytic activity">
    <reaction evidence="1">
        <text>ATP + protein L-histidine = ADP + protein N-phospho-L-histidine.</text>
        <dbReference type="EC" id="2.7.13.3"/>
    </reaction>
</comment>
<comment type="subcellular location">
    <subcellularLocation>
        <location evidence="2">Cell membrane</location>
        <topology evidence="2">Multi-pass membrane protein</topology>
    </subcellularLocation>
</comment>
<dbReference type="EC" id="2.7.13.3" evidence="3"/>
<evidence type="ECO:0000256" key="7">
    <source>
        <dbReference type="ARBA" id="ARBA00022692"/>
    </source>
</evidence>
<accession>A0ABS4BD70</accession>
<feature type="domain" description="HAMP" evidence="17">
    <location>
        <begin position="342"/>
        <end position="393"/>
    </location>
</feature>
<dbReference type="Gene3D" id="3.30.565.10">
    <property type="entry name" value="Histidine kinase-like ATPase, C-terminal domain"/>
    <property type="match status" value="1"/>
</dbReference>
<keyword evidence="19" id="KW-1185">Reference proteome</keyword>
<evidence type="ECO:0000256" key="9">
    <source>
        <dbReference type="ARBA" id="ARBA00022777"/>
    </source>
</evidence>
<evidence type="ECO:0000256" key="1">
    <source>
        <dbReference type="ARBA" id="ARBA00000085"/>
    </source>
</evidence>
<dbReference type="SMART" id="SM00388">
    <property type="entry name" value="HisKA"/>
    <property type="match status" value="1"/>
</dbReference>
<dbReference type="Gene3D" id="6.10.340.10">
    <property type="match status" value="1"/>
</dbReference>
<dbReference type="PANTHER" id="PTHR43065">
    <property type="entry name" value="SENSOR HISTIDINE KINASE"/>
    <property type="match status" value="1"/>
</dbReference>
<dbReference type="InterPro" id="IPR004358">
    <property type="entry name" value="Sig_transdc_His_kin-like_C"/>
</dbReference>
<keyword evidence="8" id="KW-0547">Nucleotide-binding</keyword>
<dbReference type="InterPro" id="IPR005467">
    <property type="entry name" value="His_kinase_dom"/>
</dbReference>
<reference evidence="18 19" key="1">
    <citation type="submission" date="2021-04" db="EMBL/GenBank/DDBJ databases">
        <title>Whole genome sequence of Jiella sp. KSK16Y-1.</title>
        <authorList>
            <person name="Tuo L."/>
        </authorList>
    </citation>
    <scope>NUCLEOTIDE SEQUENCE [LARGE SCALE GENOMIC DNA]</scope>
    <source>
        <strain evidence="18 19">KSK16Y-1</strain>
    </source>
</reference>
<dbReference type="SMART" id="SM00387">
    <property type="entry name" value="HATPase_c"/>
    <property type="match status" value="1"/>
</dbReference>
<keyword evidence="10" id="KW-0067">ATP-binding</keyword>
<dbReference type="SUPFAM" id="SSF103190">
    <property type="entry name" value="Sensory domain-like"/>
    <property type="match status" value="1"/>
</dbReference>
<dbReference type="PANTHER" id="PTHR43065:SF10">
    <property type="entry name" value="PEROXIDE STRESS-ACTIVATED HISTIDINE KINASE MAK3"/>
    <property type="match status" value="1"/>
</dbReference>
<proteinExistence type="predicted"/>
<keyword evidence="5" id="KW-0597">Phosphoprotein</keyword>
<keyword evidence="7 13" id="KW-0812">Transmembrane</keyword>
<dbReference type="SUPFAM" id="SSF55785">
    <property type="entry name" value="PYP-like sensor domain (PAS domain)"/>
    <property type="match status" value="1"/>
</dbReference>
<evidence type="ECO:0000256" key="3">
    <source>
        <dbReference type="ARBA" id="ARBA00012438"/>
    </source>
</evidence>
<gene>
    <name evidence="18" type="ORF">J6595_02695</name>
</gene>
<dbReference type="SUPFAM" id="SSF47384">
    <property type="entry name" value="Homodimeric domain of signal transducing histidine kinase"/>
    <property type="match status" value="1"/>
</dbReference>
<dbReference type="CDD" id="cd00130">
    <property type="entry name" value="PAS"/>
    <property type="match status" value="1"/>
</dbReference>
<comment type="caution">
    <text evidence="18">The sequence shown here is derived from an EMBL/GenBank/DDBJ whole genome shotgun (WGS) entry which is preliminary data.</text>
</comment>
<dbReference type="PROSITE" id="PS50113">
    <property type="entry name" value="PAC"/>
    <property type="match status" value="1"/>
</dbReference>
<dbReference type="PROSITE" id="PS50112">
    <property type="entry name" value="PAS"/>
    <property type="match status" value="1"/>
</dbReference>